<organism evidence="2 3">
    <name type="scientific">Phyllachora maydis</name>
    <dbReference type="NCBI Taxonomy" id="1825666"/>
    <lineage>
        <taxon>Eukaryota</taxon>
        <taxon>Fungi</taxon>
        <taxon>Dikarya</taxon>
        <taxon>Ascomycota</taxon>
        <taxon>Pezizomycotina</taxon>
        <taxon>Sordariomycetes</taxon>
        <taxon>Sordariomycetidae</taxon>
        <taxon>Phyllachorales</taxon>
        <taxon>Phyllachoraceae</taxon>
        <taxon>Phyllachora</taxon>
    </lineage>
</organism>
<dbReference type="Proteomes" id="UP001217918">
    <property type="component" value="Unassembled WGS sequence"/>
</dbReference>
<protein>
    <submittedName>
        <fullName evidence="2">Uncharacterized protein</fullName>
    </submittedName>
</protein>
<feature type="region of interest" description="Disordered" evidence="1">
    <location>
        <begin position="22"/>
        <end position="42"/>
    </location>
</feature>
<evidence type="ECO:0000313" key="3">
    <source>
        <dbReference type="Proteomes" id="UP001217918"/>
    </source>
</evidence>
<reference evidence="2" key="1">
    <citation type="journal article" date="2023" name="Mol. Plant Microbe Interact.">
        <title>Elucidating the Obligate Nature and Biological Capacity of an Invasive Fungal Corn Pathogen.</title>
        <authorList>
            <person name="MacCready J.S."/>
            <person name="Roggenkamp E.M."/>
            <person name="Gdanetz K."/>
            <person name="Chilvers M.I."/>
        </authorList>
    </citation>
    <scope>NUCLEOTIDE SEQUENCE</scope>
    <source>
        <strain evidence="2">PM02</strain>
    </source>
</reference>
<proteinExistence type="predicted"/>
<name>A0AAD9MAR7_9PEZI</name>
<gene>
    <name evidence="2" type="ORF">P8C59_004741</name>
</gene>
<sequence>MGCLDVLSCMEKTVAPADGAAARHYPHHSYRQHSRNTASATPYGRQTWSLKQIAPRVLYNATLLPSTPHKMQ</sequence>
<keyword evidence="3" id="KW-1185">Reference proteome</keyword>
<evidence type="ECO:0000256" key="1">
    <source>
        <dbReference type="SAM" id="MobiDB-lite"/>
    </source>
</evidence>
<dbReference type="AlphaFoldDB" id="A0AAD9MAR7"/>
<evidence type="ECO:0000313" key="2">
    <source>
        <dbReference type="EMBL" id="KAK2070229.1"/>
    </source>
</evidence>
<feature type="compositionally biased region" description="Basic residues" evidence="1">
    <location>
        <begin position="24"/>
        <end position="34"/>
    </location>
</feature>
<comment type="caution">
    <text evidence="2">The sequence shown here is derived from an EMBL/GenBank/DDBJ whole genome shotgun (WGS) entry which is preliminary data.</text>
</comment>
<dbReference type="EMBL" id="JAQQPM010000003">
    <property type="protein sequence ID" value="KAK2070229.1"/>
    <property type="molecule type" value="Genomic_DNA"/>
</dbReference>
<accession>A0AAD9MAR7</accession>